<sequence>MSSPFIAVPGTQDSRSPQNAQPAAPNPNERHELQAVLEEDEEENRDTASPKPSSPPTNSPESTPPQVGTPPGTSADLNVDPQPGNNGKQIKVLKPPVDLRSPESRPTPSSTEVEHTPISKKPTPPAIHVDAPSTEESEIDE</sequence>
<evidence type="ECO:0000313" key="3">
    <source>
        <dbReference type="Proteomes" id="UP000281553"/>
    </source>
</evidence>
<organism evidence="2 3">
    <name type="scientific">Dibothriocephalus latus</name>
    <name type="common">Fish tapeworm</name>
    <name type="synonym">Diphyllobothrium latum</name>
    <dbReference type="NCBI Taxonomy" id="60516"/>
    <lineage>
        <taxon>Eukaryota</taxon>
        <taxon>Metazoa</taxon>
        <taxon>Spiralia</taxon>
        <taxon>Lophotrochozoa</taxon>
        <taxon>Platyhelminthes</taxon>
        <taxon>Cestoda</taxon>
        <taxon>Eucestoda</taxon>
        <taxon>Diphyllobothriidea</taxon>
        <taxon>Diphyllobothriidae</taxon>
        <taxon>Dibothriocephalus</taxon>
    </lineage>
</organism>
<proteinExistence type="predicted"/>
<keyword evidence="3" id="KW-1185">Reference proteome</keyword>
<reference evidence="2 3" key="1">
    <citation type="submission" date="2018-11" db="EMBL/GenBank/DDBJ databases">
        <authorList>
            <consortium name="Pathogen Informatics"/>
        </authorList>
    </citation>
    <scope>NUCLEOTIDE SEQUENCE [LARGE SCALE GENOMIC DNA]</scope>
</reference>
<gene>
    <name evidence="2" type="ORF">DILT_LOCUS515</name>
</gene>
<dbReference type="OrthoDB" id="10642019at2759"/>
<dbReference type="Proteomes" id="UP000281553">
    <property type="component" value="Unassembled WGS sequence"/>
</dbReference>
<accession>A0A3P6PM11</accession>
<feature type="compositionally biased region" description="Low complexity" evidence="1">
    <location>
        <begin position="17"/>
        <end position="27"/>
    </location>
</feature>
<feature type="region of interest" description="Disordered" evidence="1">
    <location>
        <begin position="1"/>
        <end position="141"/>
    </location>
</feature>
<name>A0A3P6PM11_DIBLA</name>
<evidence type="ECO:0000313" key="2">
    <source>
        <dbReference type="EMBL" id="VDK33777.1"/>
    </source>
</evidence>
<dbReference type="AlphaFoldDB" id="A0A3P6PM11"/>
<evidence type="ECO:0000256" key="1">
    <source>
        <dbReference type="SAM" id="MobiDB-lite"/>
    </source>
</evidence>
<dbReference type="EMBL" id="UYRU01002213">
    <property type="protein sequence ID" value="VDK33777.1"/>
    <property type="molecule type" value="Genomic_DNA"/>
</dbReference>
<protein>
    <submittedName>
        <fullName evidence="2">Uncharacterized protein</fullName>
    </submittedName>
</protein>